<dbReference type="Pfam" id="PF00440">
    <property type="entry name" value="TetR_N"/>
    <property type="match status" value="1"/>
</dbReference>
<dbReference type="InterPro" id="IPR001647">
    <property type="entry name" value="HTH_TetR"/>
</dbReference>
<comment type="caution">
    <text evidence="6">The sequence shown here is derived from an EMBL/GenBank/DDBJ whole genome shotgun (WGS) entry which is preliminary data.</text>
</comment>
<evidence type="ECO:0000259" key="5">
    <source>
        <dbReference type="PROSITE" id="PS50977"/>
    </source>
</evidence>
<reference evidence="6 7" key="1">
    <citation type="submission" date="2016-07" db="EMBL/GenBank/DDBJ databases">
        <title>Draft genome sequence of Prauserella sp. YIM 121212, isolated from alkaline soil.</title>
        <authorList>
            <person name="Ruckert C."/>
            <person name="Albersmeier A."/>
            <person name="Jiang C.-L."/>
            <person name="Jiang Y."/>
            <person name="Kalinowski J."/>
            <person name="Schneider O."/>
            <person name="Winkler A."/>
            <person name="Zotchev S.B."/>
        </authorList>
    </citation>
    <scope>NUCLEOTIDE SEQUENCE [LARGE SCALE GENOMIC DNA]</scope>
    <source>
        <strain evidence="6 7">YIM 121212</strain>
    </source>
</reference>
<keyword evidence="1" id="KW-0805">Transcription regulation</keyword>
<evidence type="ECO:0000313" key="7">
    <source>
        <dbReference type="Proteomes" id="UP000247892"/>
    </source>
</evidence>
<dbReference type="Proteomes" id="UP000247892">
    <property type="component" value="Unassembled WGS sequence"/>
</dbReference>
<keyword evidence="3" id="KW-0804">Transcription</keyword>
<dbReference type="PANTHER" id="PTHR30055:SF234">
    <property type="entry name" value="HTH-TYPE TRANSCRIPTIONAL REGULATOR BETI"/>
    <property type="match status" value="1"/>
</dbReference>
<dbReference type="InterPro" id="IPR050109">
    <property type="entry name" value="HTH-type_TetR-like_transc_reg"/>
</dbReference>
<evidence type="ECO:0000256" key="3">
    <source>
        <dbReference type="ARBA" id="ARBA00023163"/>
    </source>
</evidence>
<keyword evidence="7" id="KW-1185">Reference proteome</keyword>
<evidence type="ECO:0000313" key="6">
    <source>
        <dbReference type="EMBL" id="PXY24496.1"/>
    </source>
</evidence>
<feature type="domain" description="HTH tetR-type" evidence="5">
    <location>
        <begin position="12"/>
        <end position="72"/>
    </location>
</feature>
<dbReference type="RefSeq" id="WP_110342567.1">
    <property type="nucleotide sequence ID" value="NZ_JBHVKT010000017.1"/>
</dbReference>
<organism evidence="6 7">
    <name type="scientific">Prauserella flavalba</name>
    <dbReference type="NCBI Taxonomy" id="1477506"/>
    <lineage>
        <taxon>Bacteria</taxon>
        <taxon>Bacillati</taxon>
        <taxon>Actinomycetota</taxon>
        <taxon>Actinomycetes</taxon>
        <taxon>Pseudonocardiales</taxon>
        <taxon>Pseudonocardiaceae</taxon>
        <taxon>Prauserella</taxon>
    </lineage>
</organism>
<dbReference type="GO" id="GO:0003700">
    <property type="term" value="F:DNA-binding transcription factor activity"/>
    <property type="evidence" value="ECO:0007669"/>
    <property type="project" value="TreeGrafter"/>
</dbReference>
<feature type="DNA-binding region" description="H-T-H motif" evidence="4">
    <location>
        <begin position="35"/>
        <end position="54"/>
    </location>
</feature>
<dbReference type="EMBL" id="MASU01000013">
    <property type="protein sequence ID" value="PXY24496.1"/>
    <property type="molecule type" value="Genomic_DNA"/>
</dbReference>
<gene>
    <name evidence="6" type="ORF">BA062_30285</name>
</gene>
<sequence>MVPRNRELERSEAARHALVVAAVDLFTEKGFADTATSEVVNRAGLTRAAFYHHFTDKETLFEAAAEAVEARVGDRVRAAAAGLDGDPAESLRVSAQAFLDACLEPEVRRLLLREAPSVLGWQWWNGADRPRGPWGLLVETLAAAIRGGVLPAQPAEPLAHLLHGALLRAGVVMTSGARGEGARDAMAAAVRRLVDSLLAGDRS</sequence>
<keyword evidence="2 4" id="KW-0238">DNA-binding</keyword>
<dbReference type="AlphaFoldDB" id="A0A318LL52"/>
<dbReference type="PANTHER" id="PTHR30055">
    <property type="entry name" value="HTH-TYPE TRANSCRIPTIONAL REGULATOR RUTR"/>
    <property type="match status" value="1"/>
</dbReference>
<dbReference type="OrthoDB" id="9805134at2"/>
<dbReference type="SUPFAM" id="SSF46689">
    <property type="entry name" value="Homeodomain-like"/>
    <property type="match status" value="1"/>
</dbReference>
<evidence type="ECO:0000256" key="4">
    <source>
        <dbReference type="PROSITE-ProRule" id="PRU00335"/>
    </source>
</evidence>
<dbReference type="InterPro" id="IPR009057">
    <property type="entry name" value="Homeodomain-like_sf"/>
</dbReference>
<evidence type="ECO:0000256" key="1">
    <source>
        <dbReference type="ARBA" id="ARBA00023015"/>
    </source>
</evidence>
<dbReference type="PROSITE" id="PS50977">
    <property type="entry name" value="HTH_TETR_2"/>
    <property type="match status" value="1"/>
</dbReference>
<dbReference type="GO" id="GO:0000976">
    <property type="term" value="F:transcription cis-regulatory region binding"/>
    <property type="evidence" value="ECO:0007669"/>
    <property type="project" value="TreeGrafter"/>
</dbReference>
<name>A0A318LL52_9PSEU</name>
<dbReference type="InterPro" id="IPR049484">
    <property type="entry name" value="Rv0078-like_C"/>
</dbReference>
<protein>
    <recommendedName>
        <fullName evidence="5">HTH tetR-type domain-containing protein</fullName>
    </recommendedName>
</protein>
<dbReference type="Pfam" id="PF21351">
    <property type="entry name" value="TetR_C_41"/>
    <property type="match status" value="1"/>
</dbReference>
<accession>A0A318LL52</accession>
<dbReference type="Gene3D" id="1.10.357.10">
    <property type="entry name" value="Tetracycline Repressor, domain 2"/>
    <property type="match status" value="1"/>
</dbReference>
<dbReference type="PRINTS" id="PR00455">
    <property type="entry name" value="HTHTETR"/>
</dbReference>
<evidence type="ECO:0000256" key="2">
    <source>
        <dbReference type="ARBA" id="ARBA00023125"/>
    </source>
</evidence>
<proteinExistence type="predicted"/>